<dbReference type="Proteomes" id="UP001408789">
    <property type="component" value="Unassembled WGS sequence"/>
</dbReference>
<evidence type="ECO:0000256" key="1">
    <source>
        <dbReference type="ARBA" id="ARBA00009861"/>
    </source>
</evidence>
<dbReference type="AlphaFoldDB" id="A0AAP0GXF4"/>
<evidence type="ECO:0000313" key="5">
    <source>
        <dbReference type="Proteomes" id="UP001408789"/>
    </source>
</evidence>
<comment type="similarity">
    <text evidence="1">Belongs to the plant acyltransferase family.</text>
</comment>
<proteinExistence type="inferred from homology"/>
<protein>
    <recommendedName>
        <fullName evidence="6">Transferase, Chloramphenicol acetyltransferase-like domain protein</fullName>
    </recommendedName>
</protein>
<gene>
    <name evidence="4" type="ORF">SSX86_017859</name>
</gene>
<keyword evidence="2" id="KW-0808">Transferase</keyword>
<keyword evidence="3" id="KW-0012">Acyltransferase</keyword>
<dbReference type="EMBL" id="JBCNJP010000018">
    <property type="protein sequence ID" value="KAK9063987.1"/>
    <property type="molecule type" value="Genomic_DNA"/>
</dbReference>
<evidence type="ECO:0000256" key="2">
    <source>
        <dbReference type="ARBA" id="ARBA00022679"/>
    </source>
</evidence>
<dbReference type="InterPro" id="IPR023213">
    <property type="entry name" value="CAT-like_dom_sf"/>
</dbReference>
<keyword evidence="5" id="KW-1185">Reference proteome</keyword>
<dbReference type="PANTHER" id="PTHR31623:SF122">
    <property type="entry name" value="HXXXD-TYPE ACYL-TRANSFERASE FAMILY PROTEIN"/>
    <property type="match status" value="1"/>
</dbReference>
<sequence>MRRFIISTFSSRRKPNHHRHLNAFSGSPTTVASDTLQIQVISREHIKPSSPTPQNLRYYKLSMFDQIEAPIYHPFMFFYLNPVKNENDNDNDKKKMSIDEIISYRSNRLKESLSETLTRMYPFAGKLGSELHIDCNDIGVYYIETRVDDRLDNVLRKPDNKLLKRLLPVVDSVPNQPLWGSYVSMVQVNFFNCGGVSITVQHNHKLADALSTMVFLNTWAAIARRDPNQVYPSFDSSEMFPQNPNVPSSPYVPLWYLTISPAYLKHGLFETKRFVFDALALRKLKAIASEHQRVSRVLAVLALLWKCVTTETHSKPSVLHMPVDIRQRFSPPLPDSSIGNIKSGALVRFDPDATSGNLEVASMASRLKTEIAAITSKSIEDLRRENAYVGFAEGLRNSMEMLTDFGTEYYLTSSLCNSGTREADFGWGKPVWCCTGNHLNEDIPIFTNRMILMDSCSGDGIEVWVTLEKQVMDAVKCNAELLSFASVDTSPL</sequence>
<evidence type="ECO:0008006" key="6">
    <source>
        <dbReference type="Google" id="ProtNLM"/>
    </source>
</evidence>
<comment type="caution">
    <text evidence="4">The sequence shown here is derived from an EMBL/GenBank/DDBJ whole genome shotgun (WGS) entry which is preliminary data.</text>
</comment>
<organism evidence="4 5">
    <name type="scientific">Deinandra increscens subsp. villosa</name>
    <dbReference type="NCBI Taxonomy" id="3103831"/>
    <lineage>
        <taxon>Eukaryota</taxon>
        <taxon>Viridiplantae</taxon>
        <taxon>Streptophyta</taxon>
        <taxon>Embryophyta</taxon>
        <taxon>Tracheophyta</taxon>
        <taxon>Spermatophyta</taxon>
        <taxon>Magnoliopsida</taxon>
        <taxon>eudicotyledons</taxon>
        <taxon>Gunneridae</taxon>
        <taxon>Pentapetalae</taxon>
        <taxon>asterids</taxon>
        <taxon>campanulids</taxon>
        <taxon>Asterales</taxon>
        <taxon>Asteraceae</taxon>
        <taxon>Asteroideae</taxon>
        <taxon>Heliantheae alliance</taxon>
        <taxon>Madieae</taxon>
        <taxon>Madiinae</taxon>
        <taxon>Deinandra</taxon>
    </lineage>
</organism>
<reference evidence="4 5" key="1">
    <citation type="submission" date="2024-04" db="EMBL/GenBank/DDBJ databases">
        <title>The reference genome of an endangered Asteraceae, Deinandra increscens subsp. villosa, native to the Central Coast of California.</title>
        <authorList>
            <person name="Guilliams M."/>
            <person name="Hasenstab-Lehman K."/>
            <person name="Meyer R."/>
            <person name="Mcevoy S."/>
        </authorList>
    </citation>
    <scope>NUCLEOTIDE SEQUENCE [LARGE SCALE GENOMIC DNA]</scope>
    <source>
        <tissue evidence="4">Leaf</tissue>
    </source>
</reference>
<dbReference type="Gene3D" id="3.30.559.10">
    <property type="entry name" value="Chloramphenicol acetyltransferase-like domain"/>
    <property type="match status" value="2"/>
</dbReference>
<dbReference type="SUPFAM" id="SSF52777">
    <property type="entry name" value="CoA-dependent acyltransferases"/>
    <property type="match status" value="1"/>
</dbReference>
<name>A0AAP0GXF4_9ASTR</name>
<dbReference type="PANTHER" id="PTHR31623">
    <property type="entry name" value="F21J9.9"/>
    <property type="match status" value="1"/>
</dbReference>
<accession>A0AAP0GXF4</accession>
<dbReference type="Pfam" id="PF02458">
    <property type="entry name" value="Transferase"/>
    <property type="match status" value="1"/>
</dbReference>
<evidence type="ECO:0000256" key="3">
    <source>
        <dbReference type="ARBA" id="ARBA00023315"/>
    </source>
</evidence>
<evidence type="ECO:0000313" key="4">
    <source>
        <dbReference type="EMBL" id="KAK9063987.1"/>
    </source>
</evidence>
<dbReference type="GO" id="GO:0016746">
    <property type="term" value="F:acyltransferase activity"/>
    <property type="evidence" value="ECO:0007669"/>
    <property type="project" value="UniProtKB-KW"/>
</dbReference>